<sequence>MSSHREAPQISKDPVADSTDVYAFVSPWAPSTVTLIANYIPLQLADGGPNFYEFGDDVLYEIHIDQTGDGTPDVSFQFQFTTTTDDPSTFLYNTGPITSLTDSTWNRKQSYTLTRVDHASGATTTLGSGLLCPPCNIGRLSTPDYHALGAAAVHRFSAGGYSGMVFAGQRQEGFYVDLGAVFDLGILRPFEQDHNMFGLKNTGLGRMAAGINSTHFLNVHSLALEVPIEQVTRSGGRPSSVGASDAVIGVWTTASRRASIVNIAGQGKPTETGAYVQVSRLGNPLVNEVLIGLGDKDTWNHLPPSSDKQYLGYFSNPGLAQLLPTLYPGVFPNLAKYNAGKPDRADLVAILLTGLPSGVVPGFQNELAAGGVYADELRLNLAVPPARKPSNLGLIGGDAAGFPNGRRVFDDVATIELRALAGATLPLVDKNYKADAAAGEVSFGLTDGPSDLRAKGTEYYNDGFPVLGMPLSGFEVGPISRVVGH</sequence>
<accession>A0ABW9QSC4</accession>
<reference evidence="1 2" key="1">
    <citation type="submission" date="2019-11" db="EMBL/GenBank/DDBJ databases">
        <title>Acidiferrimicrobium australis gen. nov., sp. nov., an acidophilic and obligately heterotrophic, member of the Actinobacteria that catalyses dissimilatory oxido- reduction of iron isolated from metal-rich acidic water in Chile.</title>
        <authorList>
            <person name="Gonzalez D."/>
            <person name="Huber K."/>
            <person name="Hedrich S."/>
            <person name="Rojas-Villalobos C."/>
            <person name="Quatrini R."/>
            <person name="Dinamarca M.A."/>
            <person name="Schwarz A."/>
            <person name="Canales C."/>
            <person name="Nancucheo I."/>
        </authorList>
    </citation>
    <scope>NUCLEOTIDE SEQUENCE [LARGE SCALE GENOMIC DNA]</scope>
    <source>
        <strain evidence="1 2">USS-CCA1</strain>
    </source>
</reference>
<dbReference type="EMBL" id="WJHE01000370">
    <property type="protein sequence ID" value="MST32729.1"/>
    <property type="molecule type" value="Genomic_DNA"/>
</dbReference>
<evidence type="ECO:0000313" key="1">
    <source>
        <dbReference type="EMBL" id="MST32729.1"/>
    </source>
</evidence>
<gene>
    <name evidence="1" type="ORF">GHK86_08340</name>
</gene>
<name>A0ABW9QSC4_9ACTN</name>
<dbReference type="Proteomes" id="UP000437736">
    <property type="component" value="Unassembled WGS sequence"/>
</dbReference>
<comment type="caution">
    <text evidence="1">The sequence shown here is derived from an EMBL/GenBank/DDBJ whole genome shotgun (WGS) entry which is preliminary data.</text>
</comment>
<organism evidence="1 2">
    <name type="scientific">Acidiferrimicrobium australe</name>
    <dbReference type="NCBI Taxonomy" id="2664430"/>
    <lineage>
        <taxon>Bacteria</taxon>
        <taxon>Bacillati</taxon>
        <taxon>Actinomycetota</taxon>
        <taxon>Acidimicrobiia</taxon>
        <taxon>Acidimicrobiales</taxon>
        <taxon>Acidimicrobiaceae</taxon>
        <taxon>Acidiferrimicrobium</taxon>
    </lineage>
</organism>
<protein>
    <submittedName>
        <fullName evidence="1">DUF4331 domain-containing protein</fullName>
    </submittedName>
</protein>
<keyword evidence="2" id="KW-1185">Reference proteome</keyword>
<proteinExistence type="predicted"/>
<dbReference type="InterPro" id="IPR025566">
    <property type="entry name" value="DUF4331"/>
</dbReference>
<dbReference type="Pfam" id="PF14224">
    <property type="entry name" value="DUF4331"/>
    <property type="match status" value="1"/>
</dbReference>
<evidence type="ECO:0000313" key="2">
    <source>
        <dbReference type="Proteomes" id="UP000437736"/>
    </source>
</evidence>